<evidence type="ECO:0008006" key="3">
    <source>
        <dbReference type="Google" id="ProtNLM"/>
    </source>
</evidence>
<proteinExistence type="predicted"/>
<dbReference type="InterPro" id="IPR019410">
    <property type="entry name" value="Methyltransf_16"/>
</dbReference>
<dbReference type="EMBL" id="JBAHYK010000319">
    <property type="protein sequence ID" value="KAL0575288.1"/>
    <property type="molecule type" value="Genomic_DNA"/>
</dbReference>
<gene>
    <name evidence="1" type="ORF">V5O48_006689</name>
</gene>
<comment type="caution">
    <text evidence="1">The sequence shown here is derived from an EMBL/GenBank/DDBJ whole genome shotgun (WGS) entry which is preliminary data.</text>
</comment>
<keyword evidence="2" id="KW-1185">Reference proteome</keyword>
<dbReference type="PANTHER" id="PTHR14614:SF104">
    <property type="entry name" value="N-METHYLTRANSFERASE, PUTATIVE (AFU_ORTHOLOGUE AFUA_1G17750)-RELATED"/>
    <property type="match status" value="1"/>
</dbReference>
<dbReference type="SUPFAM" id="SSF53335">
    <property type="entry name" value="S-adenosyl-L-methionine-dependent methyltransferases"/>
    <property type="match status" value="1"/>
</dbReference>
<organism evidence="1 2">
    <name type="scientific">Marasmius crinis-equi</name>
    <dbReference type="NCBI Taxonomy" id="585013"/>
    <lineage>
        <taxon>Eukaryota</taxon>
        <taxon>Fungi</taxon>
        <taxon>Dikarya</taxon>
        <taxon>Basidiomycota</taxon>
        <taxon>Agaricomycotina</taxon>
        <taxon>Agaricomycetes</taxon>
        <taxon>Agaricomycetidae</taxon>
        <taxon>Agaricales</taxon>
        <taxon>Marasmiineae</taxon>
        <taxon>Marasmiaceae</taxon>
        <taxon>Marasmius</taxon>
    </lineage>
</organism>
<sequence>MPSRRRLNYVPRYRVTDDVLISILVFLDPPSLWRICKAFKRIYALVMDVLILRYKYELATLGLKDGPVMHARVPPLSRLQLLTAYKQAWGRLTWSYESKAQIPQSARVGSSGGFLQQIKEHGGSAVLELMELPSARTNRLPASTRHLRYISSGIESLAIDQAQALIVTSHAFDHQGQIGIQLSFRDLWSFNKHSRACAPSYEFSTQVASRLRRIDIIICGYRVAVSLEFSGGRMRHLIINWYTFDARWLEDDDILFLDETYILGIHRKAGVPVMCLYNISKPSSVTLLREFELPEAWDRSIVEFCSNVAPRSDFSTSSTALFYSAPETRILAIKARKSSRDPQAPYSPGNWLFIRESYFRHLSRRDPIRMPWKQWGQYCLVKEVMNYPPSMIRGPYIVGTKVFFVENRVNGSRSSAGSRLHAIDFSPFAESGDTGRSWISMGPKAGLIPNEYSKSIPSVTVEGLAVDDFSVTEDNIVLFTMSTADESLDPEEILNGSLGTLYDYQPITLSSSGSLFEYALPNKPAKLILRTPDTHPSNWSLHASSIWASSRYLVDHLDDLHLPQKHQTFRLLELGAGAGLPSIAIAKTRPGISVVASDYPDQQLIETISENIARNGVEENCRAKPYAWGSETDALLDDSQEELFDMIIAADTLWNPDFHSIFIDTLKRLLKRTAEARVHLVAGLHTGRYTLHSFIGAVTRAGFVLESVEERETNGELRRSWDVSRAEDEDEKERRRWVVWMVLTWSRSEIS</sequence>
<name>A0ABR3FIT6_9AGAR</name>
<protein>
    <recommendedName>
        <fullName evidence="3">F-box domain-containing protein</fullName>
    </recommendedName>
</protein>
<dbReference type="Gene3D" id="3.40.50.150">
    <property type="entry name" value="Vaccinia Virus protein VP39"/>
    <property type="match status" value="1"/>
</dbReference>
<dbReference type="CDD" id="cd02440">
    <property type="entry name" value="AdoMet_MTases"/>
    <property type="match status" value="1"/>
</dbReference>
<accession>A0ABR3FIT6</accession>
<dbReference type="InterPro" id="IPR029063">
    <property type="entry name" value="SAM-dependent_MTases_sf"/>
</dbReference>
<dbReference type="PANTHER" id="PTHR14614">
    <property type="entry name" value="HEPATOCELLULAR CARCINOMA-ASSOCIATED ANTIGEN"/>
    <property type="match status" value="1"/>
</dbReference>
<dbReference type="Pfam" id="PF10294">
    <property type="entry name" value="Methyltransf_16"/>
    <property type="match status" value="1"/>
</dbReference>
<evidence type="ECO:0000313" key="2">
    <source>
        <dbReference type="Proteomes" id="UP001465976"/>
    </source>
</evidence>
<evidence type="ECO:0000313" key="1">
    <source>
        <dbReference type="EMBL" id="KAL0575288.1"/>
    </source>
</evidence>
<dbReference type="Proteomes" id="UP001465976">
    <property type="component" value="Unassembled WGS sequence"/>
</dbReference>
<reference evidence="1 2" key="1">
    <citation type="submission" date="2024-02" db="EMBL/GenBank/DDBJ databases">
        <title>A draft genome for the cacao thread blight pathogen Marasmius crinis-equi.</title>
        <authorList>
            <person name="Cohen S.P."/>
            <person name="Baruah I.K."/>
            <person name="Amoako-Attah I."/>
            <person name="Bukari Y."/>
            <person name="Meinhardt L.W."/>
            <person name="Bailey B.A."/>
        </authorList>
    </citation>
    <scope>NUCLEOTIDE SEQUENCE [LARGE SCALE GENOMIC DNA]</scope>
    <source>
        <strain evidence="1 2">GH-76</strain>
    </source>
</reference>